<dbReference type="GO" id="GO:0004519">
    <property type="term" value="F:endonuclease activity"/>
    <property type="evidence" value="ECO:0007669"/>
    <property type="project" value="TreeGrafter"/>
</dbReference>
<evidence type="ECO:0000313" key="3">
    <source>
        <dbReference type="EMBL" id="OAQ98821.1"/>
    </source>
</evidence>
<organism evidence="3 4">
    <name type="scientific">Cordyceps confragosa</name>
    <name type="common">Lecanicillium lecanii</name>
    <dbReference type="NCBI Taxonomy" id="2714763"/>
    <lineage>
        <taxon>Eukaryota</taxon>
        <taxon>Fungi</taxon>
        <taxon>Dikarya</taxon>
        <taxon>Ascomycota</taxon>
        <taxon>Pezizomycotina</taxon>
        <taxon>Sordariomycetes</taxon>
        <taxon>Hypocreomycetidae</taxon>
        <taxon>Hypocreales</taxon>
        <taxon>Cordycipitaceae</taxon>
        <taxon>Akanthomyces</taxon>
    </lineage>
</organism>
<dbReference type="AlphaFoldDB" id="A0A179IAB2"/>
<dbReference type="Pfam" id="PF02845">
    <property type="entry name" value="CUE"/>
    <property type="match status" value="1"/>
</dbReference>
<feature type="region of interest" description="Disordered" evidence="1">
    <location>
        <begin position="345"/>
        <end position="373"/>
    </location>
</feature>
<dbReference type="GO" id="GO:0043130">
    <property type="term" value="F:ubiquitin binding"/>
    <property type="evidence" value="ECO:0007669"/>
    <property type="project" value="InterPro"/>
</dbReference>
<feature type="region of interest" description="Disordered" evidence="1">
    <location>
        <begin position="64"/>
        <end position="106"/>
    </location>
</feature>
<evidence type="ECO:0000313" key="4">
    <source>
        <dbReference type="Proteomes" id="UP000243081"/>
    </source>
</evidence>
<dbReference type="OMA" id="KERVWRW"/>
<dbReference type="EMBL" id="LUKN01002593">
    <property type="protein sequence ID" value="OAQ98821.1"/>
    <property type="molecule type" value="Genomic_DNA"/>
</dbReference>
<feature type="compositionally biased region" description="Polar residues" evidence="1">
    <location>
        <begin position="89"/>
        <end position="106"/>
    </location>
</feature>
<dbReference type="PANTHER" id="PTHR46535">
    <property type="entry name" value="NEDD4-BINDING PROTEIN 2"/>
    <property type="match status" value="1"/>
</dbReference>
<dbReference type="OrthoDB" id="4080456at2759"/>
<dbReference type="Gene3D" id="3.30.1370.110">
    <property type="match status" value="1"/>
</dbReference>
<dbReference type="InterPro" id="IPR058864">
    <property type="entry name" value="UBA_10"/>
</dbReference>
<dbReference type="InterPro" id="IPR052772">
    <property type="entry name" value="Endo/PolyKinase_Domain-Protein"/>
</dbReference>
<dbReference type="InterPro" id="IPR003892">
    <property type="entry name" value="CUE"/>
</dbReference>
<dbReference type="PROSITE" id="PS51140">
    <property type="entry name" value="CUE"/>
    <property type="match status" value="1"/>
</dbReference>
<dbReference type="SUPFAM" id="SSF160443">
    <property type="entry name" value="SMR domain-like"/>
    <property type="match status" value="1"/>
</dbReference>
<name>A0A179IAB2_CORDF</name>
<dbReference type="PANTHER" id="PTHR46535:SF1">
    <property type="entry name" value="NEDD4-BINDING PROTEIN 2"/>
    <property type="match status" value="1"/>
</dbReference>
<feature type="region of interest" description="Disordered" evidence="1">
    <location>
        <begin position="178"/>
        <end position="213"/>
    </location>
</feature>
<dbReference type="InterPro" id="IPR036063">
    <property type="entry name" value="Smr_dom_sf"/>
</dbReference>
<sequence>MTQFERNEPFIAKLVESFRALLDESVVTAVASDYELYLQSGFAAATEVLQSLSLDVVAEENSGFNPTGFKDGESQDTQTATSTTSNSQHVSGCQETNSTSSGSTSDAVDVTWVAPRVTSFNNDTIADKSLQLHAMFPEMKEFDVKYALKKYNNDFQSALDHLLNMQYLEETGQQTKGIDGFAQLEEPRKQRKGKGKGRKREPSPDTKSSVPAELIQEAKDAVSEQADIGYIAERFNLTFDAVSETYYSNDCSSPATVVALLDERLSQDSSLVGSDTTQEVISVLSRKYRQIPEKYLRAIVNATSSIEPFSDDLAQLVSKKFARIKRSKGRKMTLDGVLAPLPQDELVGSTTSNGSNSPARSAHRPLSPSTSSTAAVAGNFADALKMIARQRAAAWWQQLGEYKAQEAKTHPLVVITGLGRHNAGGVSQLRRAVAAALIQDGWKVEVGTGNFTISGRR</sequence>
<proteinExistence type="predicted"/>
<reference evidence="3 4" key="1">
    <citation type="submission" date="2016-03" db="EMBL/GenBank/DDBJ databases">
        <title>Fine-scale spatial genetic structure of a fungal parasite of coffee scale insects.</title>
        <authorList>
            <person name="Jackson D."/>
            <person name="Zemenick K.A."/>
            <person name="Malloure B."/>
            <person name="Quandt C.A."/>
            <person name="James T.Y."/>
        </authorList>
    </citation>
    <scope>NUCLEOTIDE SEQUENCE [LARGE SCALE GENOMIC DNA]</scope>
    <source>
        <strain evidence="3 4">UM487</strain>
    </source>
</reference>
<dbReference type="CDD" id="cd14279">
    <property type="entry name" value="CUE"/>
    <property type="match status" value="1"/>
</dbReference>
<dbReference type="GO" id="GO:0005634">
    <property type="term" value="C:nucleus"/>
    <property type="evidence" value="ECO:0007669"/>
    <property type="project" value="TreeGrafter"/>
</dbReference>
<gene>
    <name evidence="3" type="ORF">LLEC1_07210</name>
</gene>
<feature type="compositionally biased region" description="Polar residues" evidence="1">
    <location>
        <begin position="348"/>
        <end position="359"/>
    </location>
</feature>
<dbReference type="Pfam" id="PF26286">
    <property type="entry name" value="UBA_10"/>
    <property type="match status" value="1"/>
</dbReference>
<keyword evidence="4" id="KW-1185">Reference proteome</keyword>
<feature type="domain" description="CUE" evidence="2">
    <location>
        <begin position="124"/>
        <end position="167"/>
    </location>
</feature>
<dbReference type="SUPFAM" id="SSF46934">
    <property type="entry name" value="UBA-like"/>
    <property type="match status" value="1"/>
</dbReference>
<dbReference type="Proteomes" id="UP000243081">
    <property type="component" value="Unassembled WGS sequence"/>
</dbReference>
<feature type="compositionally biased region" description="Basic residues" evidence="1">
    <location>
        <begin position="189"/>
        <end position="199"/>
    </location>
</feature>
<evidence type="ECO:0000256" key="1">
    <source>
        <dbReference type="SAM" id="MobiDB-lite"/>
    </source>
</evidence>
<accession>A0A179IAB2</accession>
<comment type="caution">
    <text evidence="3">The sequence shown here is derived from an EMBL/GenBank/DDBJ whole genome shotgun (WGS) entry which is preliminary data.</text>
</comment>
<dbReference type="InterPro" id="IPR009060">
    <property type="entry name" value="UBA-like_sf"/>
</dbReference>
<protein>
    <recommendedName>
        <fullName evidence="2">CUE domain-containing protein</fullName>
    </recommendedName>
</protein>
<evidence type="ECO:0000259" key="2">
    <source>
        <dbReference type="PROSITE" id="PS51140"/>
    </source>
</evidence>
<feature type="compositionally biased region" description="Low complexity" evidence="1">
    <location>
        <begin position="75"/>
        <end position="88"/>
    </location>
</feature>